<feature type="transmembrane region" description="Helical" evidence="1">
    <location>
        <begin position="12"/>
        <end position="32"/>
    </location>
</feature>
<evidence type="ECO:0000313" key="4">
    <source>
        <dbReference type="Proteomes" id="UP001049176"/>
    </source>
</evidence>
<feature type="transmembrane region" description="Helical" evidence="1">
    <location>
        <begin position="167"/>
        <end position="190"/>
    </location>
</feature>
<feature type="transmembrane region" description="Helical" evidence="1">
    <location>
        <begin position="85"/>
        <end position="105"/>
    </location>
</feature>
<dbReference type="OrthoDB" id="3223377at2759"/>
<gene>
    <name evidence="3" type="ORF">E1B28_011598</name>
</gene>
<dbReference type="InterPro" id="IPR045339">
    <property type="entry name" value="DUF6534"/>
</dbReference>
<feature type="transmembrane region" description="Helical" evidence="1">
    <location>
        <begin position="117"/>
        <end position="147"/>
    </location>
</feature>
<feature type="domain" description="DUF6534" evidence="2">
    <location>
        <begin position="172"/>
        <end position="259"/>
    </location>
</feature>
<reference evidence="3" key="1">
    <citation type="journal article" date="2021" name="Genome Biol. Evol.">
        <title>The assembled and annotated genome of the fairy-ring fungus Marasmius oreades.</title>
        <authorList>
            <person name="Hiltunen M."/>
            <person name="Ament-Velasquez S.L."/>
            <person name="Johannesson H."/>
        </authorList>
    </citation>
    <scope>NUCLEOTIDE SEQUENCE</scope>
    <source>
        <strain evidence="3">03SP1</strain>
    </source>
</reference>
<accession>A0A9P7UQ46</accession>
<dbReference type="Pfam" id="PF20152">
    <property type="entry name" value="DUF6534"/>
    <property type="match status" value="1"/>
</dbReference>
<protein>
    <recommendedName>
        <fullName evidence="2">DUF6534 domain-containing protein</fullName>
    </recommendedName>
</protein>
<dbReference type="Proteomes" id="UP001049176">
    <property type="component" value="Chromosome 7"/>
</dbReference>
<evidence type="ECO:0000313" key="3">
    <source>
        <dbReference type="EMBL" id="KAG7089973.1"/>
    </source>
</evidence>
<feature type="transmembrane region" description="Helical" evidence="1">
    <location>
        <begin position="44"/>
        <end position="65"/>
    </location>
</feature>
<keyword evidence="1" id="KW-0472">Membrane</keyword>
<dbReference type="PROSITE" id="PS51257">
    <property type="entry name" value="PROKAR_LIPOPROTEIN"/>
    <property type="match status" value="1"/>
</dbReference>
<dbReference type="RefSeq" id="XP_043006443.1">
    <property type="nucleotide sequence ID" value="XM_043156656.1"/>
</dbReference>
<dbReference type="PANTHER" id="PTHR40465">
    <property type="entry name" value="CHROMOSOME 1, WHOLE GENOME SHOTGUN SEQUENCE"/>
    <property type="match status" value="1"/>
</dbReference>
<dbReference type="KEGG" id="more:E1B28_011598"/>
<organism evidence="3 4">
    <name type="scientific">Marasmius oreades</name>
    <name type="common">fairy-ring Marasmius</name>
    <dbReference type="NCBI Taxonomy" id="181124"/>
    <lineage>
        <taxon>Eukaryota</taxon>
        <taxon>Fungi</taxon>
        <taxon>Dikarya</taxon>
        <taxon>Basidiomycota</taxon>
        <taxon>Agaricomycotina</taxon>
        <taxon>Agaricomycetes</taxon>
        <taxon>Agaricomycetidae</taxon>
        <taxon>Agaricales</taxon>
        <taxon>Marasmiineae</taxon>
        <taxon>Marasmiaceae</taxon>
        <taxon>Marasmius</taxon>
    </lineage>
</organism>
<evidence type="ECO:0000259" key="2">
    <source>
        <dbReference type="Pfam" id="PF20152"/>
    </source>
</evidence>
<keyword evidence="1" id="KW-0812">Transmembrane</keyword>
<dbReference type="AlphaFoldDB" id="A0A9P7UQ46"/>
<evidence type="ECO:0000256" key="1">
    <source>
        <dbReference type="SAM" id="Phobius"/>
    </source>
</evidence>
<name>A0A9P7UQ46_9AGAR</name>
<dbReference type="EMBL" id="CM032187">
    <property type="protein sequence ID" value="KAG7089973.1"/>
    <property type="molecule type" value="Genomic_DNA"/>
</dbReference>
<sequence length="329" mass="36111">MDRPPATLTGPPMVALSLSCLLFGVLTVQIYLYHRKFPRDPISLQIFVAVVYLADTVQIVLLHIFCWDVFVTGLAIQGNSPTPTATAGAHTFIGCLIAAMVQGYFAWRIFSLRRDSVLVKVVAGMIILLALMQIASGVVGVGLYLGTGGAGATSVALLRKLVKFPQIWLIGAVVCDLLIAVAMTWILFSLGRDSSVRTTRSLIRSLILRSVETGTLTFIFTLFNLVLFLLYTDNYLYMVFDRTLSKLYSNALLLSLNARGDTDNTNIIITSMTDRERSRISIWNGSGLSPVQRGCRLTATPSSGPDEIHVTKHIETETHIERRAEVGGR</sequence>
<dbReference type="PANTHER" id="PTHR40465:SF1">
    <property type="entry name" value="DUF6534 DOMAIN-CONTAINING PROTEIN"/>
    <property type="match status" value="1"/>
</dbReference>
<keyword evidence="1" id="KW-1133">Transmembrane helix</keyword>
<keyword evidence="4" id="KW-1185">Reference proteome</keyword>
<comment type="caution">
    <text evidence="3">The sequence shown here is derived from an EMBL/GenBank/DDBJ whole genome shotgun (WGS) entry which is preliminary data.</text>
</comment>
<feature type="transmembrane region" description="Helical" evidence="1">
    <location>
        <begin position="211"/>
        <end position="231"/>
    </location>
</feature>
<proteinExistence type="predicted"/>
<dbReference type="GeneID" id="66080673"/>